<dbReference type="SUPFAM" id="SSF52047">
    <property type="entry name" value="RNI-like"/>
    <property type="match status" value="2"/>
</dbReference>
<evidence type="ECO:0000256" key="1">
    <source>
        <dbReference type="SAM" id="MobiDB-lite"/>
    </source>
</evidence>
<proteinExistence type="predicted"/>
<keyword evidence="3" id="KW-1185">Reference proteome</keyword>
<feature type="region of interest" description="Disordered" evidence="1">
    <location>
        <begin position="86"/>
        <end position="105"/>
    </location>
</feature>
<feature type="compositionally biased region" description="Basic and acidic residues" evidence="1">
    <location>
        <begin position="1047"/>
        <end position="1070"/>
    </location>
</feature>
<protein>
    <submittedName>
        <fullName evidence="2">Uncharacterized protein</fullName>
    </submittedName>
</protein>
<dbReference type="EMBL" id="PKSM01000310">
    <property type="protein sequence ID" value="POV98097.1"/>
    <property type="molecule type" value="Genomic_DNA"/>
</dbReference>
<feature type="region of interest" description="Disordered" evidence="1">
    <location>
        <begin position="39"/>
        <end position="58"/>
    </location>
</feature>
<feature type="region of interest" description="Disordered" evidence="1">
    <location>
        <begin position="562"/>
        <end position="585"/>
    </location>
</feature>
<dbReference type="Proteomes" id="UP000238274">
    <property type="component" value="Unassembled WGS sequence"/>
</dbReference>
<comment type="caution">
    <text evidence="2">The sequence shown here is derived from an EMBL/GenBank/DDBJ whole genome shotgun (WGS) entry which is preliminary data.</text>
</comment>
<sequence length="1070" mass="123235">MVMKIYPGVLPLTENRRTPEAHFAFPREAVPNYQSRDSLMASPSLANDGNKSNVQRTKPSLSQLPFEIKQCIVYWVDLIQKDPYRSDSDSHVEEIDHGTPGSTKSRDHLRQLFARPSADLMRILNINPFSHTTSTTKNHTKRSTRPKCESILALCLVDRMFYEVCRPLIWQTLDLKQFNLSKLQSLRTEGLTRNAQYVRKIWWRTSIDEIGASRPDLGKQMLAEEWNEKSRSTEILGILEMCTEVTSLDLDLRPTKLDKQTGEFTIDENETTSKFFNPISKLTQLTSIALTTPLVVNELSTEQSVVRLLRDMSDLQSFKCNGTDAVTPNFEPFDWAVPCESPLGLHLSKLRSLKKLYLNQSDWFDFTWSQIEWAGNLEKLIFDGCTRNPLKTLHAFCQKFSSSLRYLKLDYVEYEKEVYTTSSGPTPVGPLSEIESGQYKLELPELTTLSIATELPIQFLIHFRDCKNIKSIELAINSSISADDIRNILSDTADITSPYWPKLEKLKITIDANSDIARCHPSLTSEGIKPNVQRIKPSLSHLPFEIKKCIVNWVDLIQKGPSHPEELDDDSDQLAETSRNDHPLSARDSAHLMNLLSLNPYSRTTSTTKYLTKRSSRPKCDSILALSLIDRMFYEICRPLVWQTLDLKEFHLSKLRSLTTGGLPRNAEYVRKMWWRTAVHELEDLYPEFREELGANDEARKTQDWNEKSRSTEILRILEMCTKITSLDLDLRPTELDKRTGEFTIDENETTSKFFYPISRLTQLTSIALTSPLLANNCFTEQFVVRLIRDMSDLESFKCHGVDAVTPDFEPFNWAVPCESPLGLHLSELRSLKELYLKQLDCFDSTWSKIEWAGNLEKLTFDGCIRNPLRTLHAFCQKFSKTLRYLKLDYVEYEEDVYTTVLQPTREGPLSEIKSGKYKLDLPELTTLCITTELPIDLLKHFEDCKNITSIELAINPSISASDIKKILRPTKSTTITSSLWPKLEKLKIIINSNSGISPDEFDAIEALYLRKGVVLEIEDEDKEIEEEQAELNRDRFSFPPDDEHDDFYPFDRQYEDPHVGWRDREDDYN</sequence>
<name>A0A2S4ULL1_9BASI</name>
<reference evidence="2 3" key="1">
    <citation type="submission" date="2017-12" db="EMBL/GenBank/DDBJ databases">
        <title>Gene loss provides genomic basis for host adaptation in cereal stripe rust fungi.</title>
        <authorList>
            <person name="Xia C."/>
        </authorList>
    </citation>
    <scope>NUCLEOTIDE SEQUENCE [LARGE SCALE GENOMIC DNA]</scope>
    <source>
        <strain evidence="2 3">93TX-2</strain>
    </source>
</reference>
<feature type="compositionally biased region" description="Basic and acidic residues" evidence="1">
    <location>
        <begin position="86"/>
        <end position="97"/>
    </location>
</feature>
<evidence type="ECO:0000313" key="2">
    <source>
        <dbReference type="EMBL" id="POV98097.1"/>
    </source>
</evidence>
<feature type="compositionally biased region" description="Polar residues" evidence="1">
    <location>
        <begin position="44"/>
        <end position="58"/>
    </location>
</feature>
<dbReference type="AlphaFoldDB" id="A0A2S4ULL1"/>
<dbReference type="VEuPathDB" id="FungiDB:PSHT_14219"/>
<reference evidence="3" key="3">
    <citation type="journal article" date="2018" name="Mol. Plant Microbe Interact.">
        <title>Genome sequence resources for the wheat stripe rust pathogen (Puccinia striiformis f. sp. tritici) and the barley stripe rust pathogen (Puccinia striiformis f. sp. hordei).</title>
        <authorList>
            <person name="Xia C."/>
            <person name="Wang M."/>
            <person name="Yin C."/>
            <person name="Cornejo O.E."/>
            <person name="Hulbert S.H."/>
            <person name="Chen X."/>
        </authorList>
    </citation>
    <scope>NUCLEOTIDE SEQUENCE [LARGE SCALE GENOMIC DNA]</scope>
    <source>
        <strain evidence="3">93TX-2</strain>
    </source>
</reference>
<accession>A0A2S4ULL1</accession>
<dbReference type="VEuPathDB" id="FungiDB:PSTT_00374"/>
<organism evidence="2 3">
    <name type="scientific">Puccinia striiformis</name>
    <dbReference type="NCBI Taxonomy" id="27350"/>
    <lineage>
        <taxon>Eukaryota</taxon>
        <taxon>Fungi</taxon>
        <taxon>Dikarya</taxon>
        <taxon>Basidiomycota</taxon>
        <taxon>Pucciniomycotina</taxon>
        <taxon>Pucciniomycetes</taxon>
        <taxon>Pucciniales</taxon>
        <taxon>Pucciniaceae</taxon>
        <taxon>Puccinia</taxon>
    </lineage>
</organism>
<reference evidence="3" key="2">
    <citation type="journal article" date="2018" name="BMC Genomics">
        <title>Genomic insights into host adaptation between the wheat stripe rust pathogen (Puccinia striiformis f. sp. tritici) and the barley stripe rust pathogen (Puccinia striiformis f. sp. hordei).</title>
        <authorList>
            <person name="Xia C."/>
            <person name="Wang M."/>
            <person name="Yin C."/>
            <person name="Cornejo O.E."/>
            <person name="Hulbert S.H."/>
            <person name="Chen X."/>
        </authorList>
    </citation>
    <scope>NUCLEOTIDE SEQUENCE [LARGE SCALE GENOMIC DNA]</scope>
    <source>
        <strain evidence="3">93TX-2</strain>
    </source>
</reference>
<feature type="region of interest" description="Disordered" evidence="1">
    <location>
        <begin position="1025"/>
        <end position="1070"/>
    </location>
</feature>
<evidence type="ECO:0000313" key="3">
    <source>
        <dbReference type="Proteomes" id="UP000238274"/>
    </source>
</evidence>
<gene>
    <name evidence="2" type="ORF">PSHT_14219</name>
</gene>